<keyword evidence="2" id="KW-0808">Transferase</keyword>
<dbReference type="GO" id="GO:0000166">
    <property type="term" value="F:nucleotide binding"/>
    <property type="evidence" value="ECO:0007669"/>
    <property type="project" value="UniProtKB-KW"/>
</dbReference>
<evidence type="ECO:0000256" key="5">
    <source>
        <dbReference type="ARBA" id="ARBA00022953"/>
    </source>
</evidence>
<evidence type="ECO:0000259" key="6">
    <source>
        <dbReference type="PROSITE" id="PS50507"/>
    </source>
</evidence>
<proteinExistence type="predicted"/>
<organism evidence="7">
    <name type="scientific">Lhasa Parti tick virus 1</name>
    <dbReference type="NCBI Taxonomy" id="2972273"/>
    <lineage>
        <taxon>Viruses</taxon>
        <taxon>Riboviria</taxon>
        <taxon>Orthornavirae</taxon>
        <taxon>Pisuviricota</taxon>
        <taxon>Duplopiviricetes</taxon>
        <taxon>Durnavirales</taxon>
        <taxon>Partitiviridae</taxon>
    </lineage>
</organism>
<dbReference type="InterPro" id="IPR001205">
    <property type="entry name" value="RNA-dir_pol_C"/>
</dbReference>
<keyword evidence="4" id="KW-0547">Nucleotide-binding</keyword>
<dbReference type="GO" id="GO:0003723">
    <property type="term" value="F:RNA binding"/>
    <property type="evidence" value="ECO:0007669"/>
    <property type="project" value="InterPro"/>
</dbReference>
<name>A0A9E8AAI4_9VIRU</name>
<dbReference type="SUPFAM" id="SSF56672">
    <property type="entry name" value="DNA/RNA polymerases"/>
    <property type="match status" value="1"/>
</dbReference>
<feature type="domain" description="RdRp catalytic" evidence="6">
    <location>
        <begin position="249"/>
        <end position="368"/>
    </location>
</feature>
<dbReference type="GO" id="GO:0006351">
    <property type="term" value="P:DNA-templated transcription"/>
    <property type="evidence" value="ECO:0007669"/>
    <property type="project" value="InterPro"/>
</dbReference>
<dbReference type="GO" id="GO:0039694">
    <property type="term" value="P:viral RNA genome replication"/>
    <property type="evidence" value="ECO:0007669"/>
    <property type="project" value="InterPro"/>
</dbReference>
<dbReference type="EMBL" id="ON746471">
    <property type="protein sequence ID" value="UYL95496.1"/>
    <property type="molecule type" value="Genomic_RNA"/>
</dbReference>
<dbReference type="InterPro" id="IPR043128">
    <property type="entry name" value="Rev_trsase/Diguanyl_cyclase"/>
</dbReference>
<evidence type="ECO:0000256" key="1">
    <source>
        <dbReference type="ARBA" id="ARBA00022484"/>
    </source>
</evidence>
<dbReference type="InterPro" id="IPR043502">
    <property type="entry name" value="DNA/RNA_pol_sf"/>
</dbReference>
<evidence type="ECO:0000256" key="3">
    <source>
        <dbReference type="ARBA" id="ARBA00022695"/>
    </source>
</evidence>
<evidence type="ECO:0000313" key="7">
    <source>
        <dbReference type="EMBL" id="UYL95496.1"/>
    </source>
</evidence>
<sequence length="501" mass="57903">MRRHVVYRDMDRPTFNSLTYLTTVRPHPLHKDPRIVDPYVYTALKDLIGRDPIEAFGRYTRSFYTLEGHYSNLWKYDKVITPKPEDPLLDQAIEVTRRAFDIPPGVFSYGFNEFDKVPYIPSSSAGWGYVGKKGDADNHSIAKGRAHLNLMMWIEDQELLKHGAPRHELKHRYSPDMAWTRTQLASPEAPKIRHVWGKAFHNIILEGLSAAPLIQYYQNKSKPMVVGIHLYKTLPMIIRNTLFDGERRRIGIGLDMSSFDTCPMPWLINTAFDIVKSNLVFKDWQSREAFEYTRHYFIETPVIMPDGRMWLKKLGVPSGSYYTQLIDSIINHIVVSYIQLKIWHETYDTYVLGDDSLFGIPDSWGYPDLDKIAEIVESIGFTLSKDKCIISTNPTELEFLGHVAKGIRVDREWIKVLRMALYPEREVTGPELSLARVWGLLIDSALNNPALIKLYEYMKFVLFKGCEPKEVPPEDSNWLRAVVGIDAKPKDFDLLKVWTLT</sequence>
<keyword evidence="1 7" id="KW-0696">RNA-directed RNA polymerase</keyword>
<keyword evidence="3" id="KW-0548">Nucleotidyltransferase</keyword>
<dbReference type="PROSITE" id="PS50507">
    <property type="entry name" value="RDRP_SSRNA_POS"/>
    <property type="match status" value="1"/>
</dbReference>
<accession>A0A9E8AAI4</accession>
<dbReference type="GO" id="GO:0003968">
    <property type="term" value="F:RNA-directed RNA polymerase activity"/>
    <property type="evidence" value="ECO:0007669"/>
    <property type="project" value="UniProtKB-KW"/>
</dbReference>
<protein>
    <submittedName>
        <fullName evidence="7">RNA-dependent RNA polymerase</fullName>
    </submittedName>
</protein>
<reference evidence="7" key="1">
    <citation type="submission" date="2022-05" db="EMBL/GenBank/DDBJ databases">
        <authorList>
            <person name="Cao W."/>
            <person name="Jia N."/>
            <person name="Lam T.T.-Y."/>
            <person name="Ni X."/>
            <person name="Liu J."/>
        </authorList>
    </citation>
    <scope>NUCLEOTIDE SEQUENCE</scope>
    <source>
        <strain evidence="7">TIGMIC 1</strain>
    </source>
</reference>
<keyword evidence="5" id="KW-0693">Viral RNA replication</keyword>
<evidence type="ECO:0000256" key="2">
    <source>
        <dbReference type="ARBA" id="ARBA00022679"/>
    </source>
</evidence>
<dbReference type="Pfam" id="PF00680">
    <property type="entry name" value="RdRP_1"/>
    <property type="match status" value="1"/>
</dbReference>
<dbReference type="Gene3D" id="3.30.70.270">
    <property type="match status" value="1"/>
</dbReference>
<evidence type="ECO:0000256" key="4">
    <source>
        <dbReference type="ARBA" id="ARBA00022741"/>
    </source>
</evidence>
<dbReference type="InterPro" id="IPR007094">
    <property type="entry name" value="RNA-dir_pol_PSvirus"/>
</dbReference>